<dbReference type="SMART" id="SM00028">
    <property type="entry name" value="TPR"/>
    <property type="match status" value="2"/>
</dbReference>
<evidence type="ECO:0000313" key="2">
    <source>
        <dbReference type="Proteomes" id="UP000199467"/>
    </source>
</evidence>
<dbReference type="AlphaFoldDB" id="A0A1G6IEM9"/>
<organism evidence="1 2">
    <name type="scientific">Ectopseudomonas chengduensis</name>
    <dbReference type="NCBI Taxonomy" id="489632"/>
    <lineage>
        <taxon>Bacteria</taxon>
        <taxon>Pseudomonadati</taxon>
        <taxon>Pseudomonadota</taxon>
        <taxon>Gammaproteobacteria</taxon>
        <taxon>Pseudomonadales</taxon>
        <taxon>Pseudomonadaceae</taxon>
        <taxon>Ectopseudomonas</taxon>
    </lineage>
</organism>
<dbReference type="SUPFAM" id="SSF48452">
    <property type="entry name" value="TPR-like"/>
    <property type="match status" value="1"/>
</dbReference>
<keyword evidence="2" id="KW-1185">Reference proteome</keyword>
<evidence type="ECO:0000313" key="1">
    <source>
        <dbReference type="EMBL" id="SDC05002.1"/>
    </source>
</evidence>
<protein>
    <submittedName>
        <fullName evidence="1">Tetratricopeptide repeat-containing protein</fullName>
    </submittedName>
</protein>
<accession>A0A1G6IEM9</accession>
<gene>
    <name evidence="1" type="ORF">SAMN05216576_101231</name>
</gene>
<sequence>MSTEALEKMLAKGMDNALLRFGLGKAHLDGGNTVQAAEHLQRCVEFDPAYSAAWKLLGKALQAEGDIDGARQSWQQGIAAAQAKGDKQAEKEMTVFLRKLDKPGSNRG</sequence>
<dbReference type="Pfam" id="PF14559">
    <property type="entry name" value="TPR_19"/>
    <property type="match status" value="1"/>
</dbReference>
<dbReference type="Proteomes" id="UP000199467">
    <property type="component" value="Unassembled WGS sequence"/>
</dbReference>
<dbReference type="PROSITE" id="PS50005">
    <property type="entry name" value="TPR"/>
    <property type="match status" value="1"/>
</dbReference>
<proteinExistence type="predicted"/>
<reference evidence="2" key="1">
    <citation type="submission" date="2016-10" db="EMBL/GenBank/DDBJ databases">
        <authorList>
            <person name="Varghese N."/>
            <person name="Submissions S."/>
        </authorList>
    </citation>
    <scope>NUCLEOTIDE SEQUENCE [LARGE SCALE GENOMIC DNA]</scope>
    <source>
        <strain evidence="2">DSM 26382</strain>
    </source>
</reference>
<dbReference type="InterPro" id="IPR011990">
    <property type="entry name" value="TPR-like_helical_dom_sf"/>
</dbReference>
<dbReference type="InterPro" id="IPR019734">
    <property type="entry name" value="TPR_rpt"/>
</dbReference>
<name>A0A1G6IEM9_9GAMM</name>
<dbReference type="Gene3D" id="1.25.40.10">
    <property type="entry name" value="Tetratricopeptide repeat domain"/>
    <property type="match status" value="1"/>
</dbReference>
<dbReference type="EMBL" id="FMZQ01000001">
    <property type="protein sequence ID" value="SDC05002.1"/>
    <property type="molecule type" value="Genomic_DNA"/>
</dbReference>
<dbReference type="RefSeq" id="WP_017676311.1">
    <property type="nucleotide sequence ID" value="NZ_FMZQ01000001.1"/>
</dbReference>